<feature type="chain" id="PRO_5013116929" evidence="7">
    <location>
        <begin position="17"/>
        <end position="349"/>
    </location>
</feature>
<protein>
    <submittedName>
        <fullName evidence="9">Serine protease family S01A</fullName>
    </submittedName>
</protein>
<dbReference type="PROSITE" id="PS50240">
    <property type="entry name" value="TRYPSIN_DOM"/>
    <property type="match status" value="1"/>
</dbReference>
<dbReference type="Gene3D" id="2.40.10.10">
    <property type="entry name" value="Trypsin-like serine proteases"/>
    <property type="match status" value="1"/>
</dbReference>
<dbReference type="InterPro" id="IPR043504">
    <property type="entry name" value="Peptidase_S1_PA_chymotrypsin"/>
</dbReference>
<evidence type="ECO:0000259" key="8">
    <source>
        <dbReference type="PROSITE" id="PS50240"/>
    </source>
</evidence>
<dbReference type="InterPro" id="IPR001254">
    <property type="entry name" value="Trypsin_dom"/>
</dbReference>
<dbReference type="InterPro" id="IPR036249">
    <property type="entry name" value="Thioredoxin-like_sf"/>
</dbReference>
<dbReference type="Proteomes" id="UP000243579">
    <property type="component" value="Unassembled WGS sequence"/>
</dbReference>
<evidence type="ECO:0000256" key="4">
    <source>
        <dbReference type="ARBA" id="ARBA00023157"/>
    </source>
</evidence>
<name>A0A1V9ZIA9_ACHHY</name>
<evidence type="ECO:0000256" key="1">
    <source>
        <dbReference type="ARBA" id="ARBA00007664"/>
    </source>
</evidence>
<dbReference type="EMBL" id="JNBR01000098">
    <property type="protein sequence ID" value="OQR97728.1"/>
    <property type="molecule type" value="Genomic_DNA"/>
</dbReference>
<accession>A0A1V9ZIA9</accession>
<keyword evidence="4" id="KW-1015">Disulfide bond</keyword>
<comment type="caution">
    <text evidence="9">The sequence shown here is derived from an EMBL/GenBank/DDBJ whole genome shotgun (WGS) entry which is preliminary data.</text>
</comment>
<comment type="similarity">
    <text evidence="1">Belongs to the peptidase S1 family.</text>
</comment>
<dbReference type="Gene3D" id="3.40.30.10">
    <property type="entry name" value="Glutaredoxin"/>
    <property type="match status" value="1"/>
</dbReference>
<dbReference type="STRING" id="1202772.A0A1V9ZIA9"/>
<dbReference type="InterPro" id="IPR033116">
    <property type="entry name" value="TRYPSIN_SER"/>
</dbReference>
<evidence type="ECO:0000256" key="2">
    <source>
        <dbReference type="ARBA" id="ARBA00022729"/>
    </source>
</evidence>
<evidence type="ECO:0000256" key="3">
    <source>
        <dbReference type="ARBA" id="ARBA00023026"/>
    </source>
</evidence>
<dbReference type="GO" id="GO:0006508">
    <property type="term" value="P:proteolysis"/>
    <property type="evidence" value="ECO:0007669"/>
    <property type="project" value="UniProtKB-KW"/>
</dbReference>
<keyword evidence="2 7" id="KW-0732">Signal</keyword>
<dbReference type="InterPro" id="IPR018114">
    <property type="entry name" value="TRYPSIN_HIS"/>
</dbReference>
<dbReference type="CDD" id="cd00190">
    <property type="entry name" value="Tryp_SPc"/>
    <property type="match status" value="1"/>
</dbReference>
<dbReference type="PROSITE" id="PS51354">
    <property type="entry name" value="GLUTAREDOXIN_2"/>
    <property type="match status" value="1"/>
</dbReference>
<feature type="signal peptide" evidence="7">
    <location>
        <begin position="1"/>
        <end position="16"/>
    </location>
</feature>
<dbReference type="OrthoDB" id="10051896at2759"/>
<evidence type="ECO:0000256" key="7">
    <source>
        <dbReference type="SAM" id="SignalP"/>
    </source>
</evidence>
<evidence type="ECO:0000256" key="6">
    <source>
        <dbReference type="RuleBase" id="RU363034"/>
    </source>
</evidence>
<evidence type="ECO:0000256" key="5">
    <source>
        <dbReference type="ARBA" id="ARBA00023180"/>
    </source>
</evidence>
<evidence type="ECO:0000313" key="9">
    <source>
        <dbReference type="EMBL" id="OQR97728.1"/>
    </source>
</evidence>
<keyword evidence="6" id="KW-0378">Hydrolase</keyword>
<keyword evidence="3" id="KW-0843">Virulence</keyword>
<dbReference type="Pfam" id="PF00462">
    <property type="entry name" value="Glutaredoxin"/>
    <property type="match status" value="1"/>
</dbReference>
<sequence>MRALLYPVWAALAVAARRPLGILGGDEAPVGKHLYTVGLRDSATSANRCGGVLIAPKYVLTAAHCLSGWAAFASIGSHFLNGSSDGERIAIARQVRHPRYNGTTLTFDFGLVELAAASAVVPVAIDWSSAGDANETAVVRGWGTTALAGAESPTLKQVPVQLWPPSNCVAVFPQADASMLCAGGVKDQDACQGDSGGPLTRSNGSHELLVGIVSWGAGCGKAGVPGVYARVALAKDFLHLYVRPSAEDMAAYVGNITTTCTVFTVANCPMCDAATAMLHAAGAKNVRVVQVDTNSGHPSGADIYKALVSLSGQATVPHVWIERQFIGGAAAVQALELAGKLTDLVQACQ</sequence>
<dbReference type="PANTHER" id="PTHR24276">
    <property type="entry name" value="POLYSERASE-RELATED"/>
    <property type="match status" value="1"/>
</dbReference>
<dbReference type="PRINTS" id="PR00722">
    <property type="entry name" value="CHYMOTRYPSIN"/>
</dbReference>
<dbReference type="InterPro" id="IPR001314">
    <property type="entry name" value="Peptidase_S1A"/>
</dbReference>
<keyword evidence="6" id="KW-0720">Serine protease</keyword>
<dbReference type="InterPro" id="IPR050430">
    <property type="entry name" value="Peptidase_S1"/>
</dbReference>
<dbReference type="AlphaFoldDB" id="A0A1V9ZIA9"/>
<proteinExistence type="inferred from homology"/>
<reference evidence="9 10" key="1">
    <citation type="journal article" date="2014" name="Genome Biol. Evol.">
        <title>The secreted proteins of Achlya hypogyna and Thraustotheca clavata identify the ancestral oomycete secretome and reveal gene acquisitions by horizontal gene transfer.</title>
        <authorList>
            <person name="Misner I."/>
            <person name="Blouin N."/>
            <person name="Leonard G."/>
            <person name="Richards T.A."/>
            <person name="Lane C.E."/>
        </authorList>
    </citation>
    <scope>NUCLEOTIDE SEQUENCE [LARGE SCALE GENOMIC DNA]</scope>
    <source>
        <strain evidence="9 10">ATCC 48635</strain>
    </source>
</reference>
<dbReference type="PROSITE" id="PS00134">
    <property type="entry name" value="TRYPSIN_HIS"/>
    <property type="match status" value="1"/>
</dbReference>
<dbReference type="GO" id="GO:0004252">
    <property type="term" value="F:serine-type endopeptidase activity"/>
    <property type="evidence" value="ECO:0007669"/>
    <property type="project" value="InterPro"/>
</dbReference>
<dbReference type="PANTHER" id="PTHR24276:SF98">
    <property type="entry name" value="FI18310P1-RELATED"/>
    <property type="match status" value="1"/>
</dbReference>
<dbReference type="FunFam" id="2.40.10.10:FF:000002">
    <property type="entry name" value="Transmembrane protease serine"/>
    <property type="match status" value="1"/>
</dbReference>
<dbReference type="SUPFAM" id="SSF50494">
    <property type="entry name" value="Trypsin-like serine proteases"/>
    <property type="match status" value="1"/>
</dbReference>
<dbReference type="PROSITE" id="PS00135">
    <property type="entry name" value="TRYPSIN_SER"/>
    <property type="match status" value="1"/>
</dbReference>
<keyword evidence="10" id="KW-1185">Reference proteome</keyword>
<gene>
    <name evidence="9" type="ORF">ACHHYP_10072</name>
</gene>
<dbReference type="SMART" id="SM00020">
    <property type="entry name" value="Tryp_SPc"/>
    <property type="match status" value="1"/>
</dbReference>
<feature type="domain" description="Peptidase S1" evidence="8">
    <location>
        <begin position="22"/>
        <end position="243"/>
    </location>
</feature>
<dbReference type="InterPro" id="IPR009003">
    <property type="entry name" value="Peptidase_S1_PA"/>
</dbReference>
<keyword evidence="5" id="KW-0325">Glycoprotein</keyword>
<dbReference type="InterPro" id="IPR002109">
    <property type="entry name" value="Glutaredoxin"/>
</dbReference>
<dbReference type="Pfam" id="PF00089">
    <property type="entry name" value="Trypsin"/>
    <property type="match status" value="1"/>
</dbReference>
<evidence type="ECO:0000313" key="10">
    <source>
        <dbReference type="Proteomes" id="UP000243579"/>
    </source>
</evidence>
<organism evidence="9 10">
    <name type="scientific">Achlya hypogyna</name>
    <name type="common">Oomycete</name>
    <name type="synonym">Protoachlya hypogyna</name>
    <dbReference type="NCBI Taxonomy" id="1202772"/>
    <lineage>
        <taxon>Eukaryota</taxon>
        <taxon>Sar</taxon>
        <taxon>Stramenopiles</taxon>
        <taxon>Oomycota</taxon>
        <taxon>Saprolegniomycetes</taxon>
        <taxon>Saprolegniales</taxon>
        <taxon>Achlyaceae</taxon>
        <taxon>Achlya</taxon>
    </lineage>
</organism>
<keyword evidence="6 9" id="KW-0645">Protease</keyword>
<dbReference type="SUPFAM" id="SSF52833">
    <property type="entry name" value="Thioredoxin-like"/>
    <property type="match status" value="1"/>
</dbReference>